<dbReference type="InterPro" id="IPR024072">
    <property type="entry name" value="DHFR-like_dom_sf"/>
</dbReference>
<accession>A0AAJ4W218</accession>
<organism evidence="2 3">
    <name type="scientific">Myroides profundi</name>
    <dbReference type="NCBI Taxonomy" id="480520"/>
    <lineage>
        <taxon>Bacteria</taxon>
        <taxon>Pseudomonadati</taxon>
        <taxon>Bacteroidota</taxon>
        <taxon>Flavobacteriia</taxon>
        <taxon>Flavobacteriales</taxon>
        <taxon>Flavobacteriaceae</taxon>
        <taxon>Myroides</taxon>
    </lineage>
</organism>
<dbReference type="Proteomes" id="UP000183496">
    <property type="component" value="Unassembled WGS sequence"/>
</dbReference>
<proteinExistence type="predicted"/>
<name>A0AAJ4W218_MYRPR</name>
<gene>
    <name evidence="2" type="ORF">SAMN04488089_102347</name>
</gene>
<comment type="caution">
    <text evidence="2">The sequence shown here is derived from an EMBL/GenBank/DDBJ whole genome shotgun (WGS) entry which is preliminary data.</text>
</comment>
<dbReference type="RefSeq" id="WP_041891839.1">
    <property type="nucleotide sequence ID" value="NZ_CP010817.1"/>
</dbReference>
<protein>
    <submittedName>
        <fullName evidence="2">Dihydrofolate reductase</fullName>
    </submittedName>
</protein>
<evidence type="ECO:0000313" key="2">
    <source>
        <dbReference type="EMBL" id="SEQ32896.1"/>
    </source>
</evidence>
<evidence type="ECO:0000313" key="3">
    <source>
        <dbReference type="Proteomes" id="UP000183496"/>
    </source>
</evidence>
<sequence>MKVSLIANISINGKVLVSDNPTYQLPKEALTFYLDLAHQIGNLVIGFNTFENFQNSPQEVKDLFKGIEIIVLSNNTHHPIEGYTFVNSPEDAITYMATKGITELAIGGGTGIFNAFIDKELVTDLYFNINPLFIGGSDILGMQNNLSTKFDIVTHKVKNEFLQLHLTKSKSYN</sequence>
<keyword evidence="3" id="KW-1185">Reference proteome</keyword>
<dbReference type="Pfam" id="PF01872">
    <property type="entry name" value="RibD_C"/>
    <property type="match status" value="1"/>
</dbReference>
<dbReference type="Gene3D" id="3.40.430.10">
    <property type="entry name" value="Dihydrofolate Reductase, subunit A"/>
    <property type="match status" value="1"/>
</dbReference>
<dbReference type="GO" id="GO:0008703">
    <property type="term" value="F:5-amino-6-(5-phosphoribosylamino)uracil reductase activity"/>
    <property type="evidence" value="ECO:0007669"/>
    <property type="project" value="InterPro"/>
</dbReference>
<dbReference type="InterPro" id="IPR002734">
    <property type="entry name" value="RibDG_C"/>
</dbReference>
<dbReference type="SUPFAM" id="SSF53597">
    <property type="entry name" value="Dihydrofolate reductase-like"/>
    <property type="match status" value="1"/>
</dbReference>
<dbReference type="GO" id="GO:0009231">
    <property type="term" value="P:riboflavin biosynthetic process"/>
    <property type="evidence" value="ECO:0007669"/>
    <property type="project" value="InterPro"/>
</dbReference>
<dbReference type="EMBL" id="FOFY01000002">
    <property type="protein sequence ID" value="SEQ32896.1"/>
    <property type="molecule type" value="Genomic_DNA"/>
</dbReference>
<reference evidence="2 3" key="1">
    <citation type="submission" date="2016-10" db="EMBL/GenBank/DDBJ databases">
        <authorList>
            <person name="Varghese N."/>
            <person name="Submissions S."/>
        </authorList>
    </citation>
    <scope>NUCLEOTIDE SEQUENCE [LARGE SCALE GENOMIC DNA]</scope>
    <source>
        <strain evidence="3">DSM 19823 / KCTC 23066 / CCTCC M 208030 / D25</strain>
    </source>
</reference>
<evidence type="ECO:0000259" key="1">
    <source>
        <dbReference type="Pfam" id="PF01872"/>
    </source>
</evidence>
<dbReference type="AlphaFoldDB" id="A0AAJ4W218"/>
<dbReference type="KEGG" id="mpw:MPR_1852"/>
<feature type="domain" description="Bacterial bifunctional deaminase-reductase C-terminal" evidence="1">
    <location>
        <begin position="88"/>
        <end position="154"/>
    </location>
</feature>